<dbReference type="RefSeq" id="WP_134532824.1">
    <property type="nucleotide sequence ID" value="NZ_SOFG01000004.1"/>
</dbReference>
<gene>
    <name evidence="1" type="ORF">E3O44_04455</name>
</gene>
<name>A0ABY2IJB3_9MICO</name>
<dbReference type="InterPro" id="IPR036705">
    <property type="entry name" value="Ribosyl_crysJ1_sf"/>
</dbReference>
<comment type="caution">
    <text evidence="1">The sequence shown here is derived from an EMBL/GenBank/DDBJ whole genome shotgun (WGS) entry which is preliminary data.</text>
</comment>
<dbReference type="SUPFAM" id="SSF101478">
    <property type="entry name" value="ADP-ribosylglycohydrolase"/>
    <property type="match status" value="1"/>
</dbReference>
<evidence type="ECO:0000313" key="2">
    <source>
        <dbReference type="Proteomes" id="UP000297608"/>
    </source>
</evidence>
<organism evidence="1 2">
    <name type="scientific">Cryobacterium algoricola</name>
    <dbReference type="NCBI Taxonomy" id="1259183"/>
    <lineage>
        <taxon>Bacteria</taxon>
        <taxon>Bacillati</taxon>
        <taxon>Actinomycetota</taxon>
        <taxon>Actinomycetes</taxon>
        <taxon>Micrococcales</taxon>
        <taxon>Microbacteriaceae</taxon>
        <taxon>Cryobacterium</taxon>
    </lineage>
</organism>
<reference evidence="1 2" key="1">
    <citation type="submission" date="2019-03" db="EMBL/GenBank/DDBJ databases">
        <title>Genomics of glacier-inhabiting Cryobacterium strains.</title>
        <authorList>
            <person name="Liu Q."/>
            <person name="Xin Y.-H."/>
        </authorList>
    </citation>
    <scope>NUCLEOTIDE SEQUENCE [LARGE SCALE GENOMIC DNA]</scope>
    <source>
        <strain evidence="1 2">MDB2-B</strain>
    </source>
</reference>
<dbReference type="Proteomes" id="UP000297608">
    <property type="component" value="Unassembled WGS sequence"/>
</dbReference>
<sequence length="340" mass="35016">MTRNDAPPAVLRYRERGWWTGVPALSAVRPGRMLRASDVVAPAREVAVLTPEQHDRSAAVLLGLAAGDALASGDDFAWSERTAAAVDLALLMADGRDPREADLWEELGANAEPGASGPGADDPEAVRLAAGRRLLRTAPVALALLDDPVALAEAARLVGSGRGTAVTGLDRTDADPDADPGTGDAAVLFGLSLRVAVLEGRLDPRAGLATLPAEARAAWEAHLAAAGQGRTVDVQRVGAVGGVLQGAWAILGEAGAADASLVEQVISRAAHSGADPASVAAAGALLAGRWGLEAVPVAWRRRVHGRPDLFGIDLVRLGMLSTRSGVPHDPDDPARMDVLR</sequence>
<evidence type="ECO:0000313" key="1">
    <source>
        <dbReference type="EMBL" id="TFB90821.1"/>
    </source>
</evidence>
<proteinExistence type="predicted"/>
<keyword evidence="2" id="KW-1185">Reference proteome</keyword>
<evidence type="ECO:0008006" key="3">
    <source>
        <dbReference type="Google" id="ProtNLM"/>
    </source>
</evidence>
<protein>
    <recommendedName>
        <fullName evidence="3">ADP-ribosylglycohydrolase family protein</fullName>
    </recommendedName>
</protein>
<dbReference type="EMBL" id="SOFG01000004">
    <property type="protein sequence ID" value="TFB90821.1"/>
    <property type="molecule type" value="Genomic_DNA"/>
</dbReference>
<accession>A0ABY2IJB3</accession>
<dbReference type="Gene3D" id="1.10.4080.10">
    <property type="entry name" value="ADP-ribosylation/Crystallin J1"/>
    <property type="match status" value="1"/>
</dbReference>